<protein>
    <submittedName>
        <fullName evidence="1">WXG100 family type VII secretion target</fullName>
    </submittedName>
</protein>
<dbReference type="RefSeq" id="WP_146320447.1">
    <property type="nucleotide sequence ID" value="NZ_CP042305.1"/>
</dbReference>
<evidence type="ECO:0000313" key="2">
    <source>
        <dbReference type="Proteomes" id="UP000320216"/>
    </source>
</evidence>
<proteinExistence type="predicted"/>
<accession>A0A5B8M593</accession>
<dbReference type="InterPro" id="IPR010310">
    <property type="entry name" value="T7SS_ESAT-6-like"/>
</dbReference>
<dbReference type="InterPro" id="IPR036689">
    <property type="entry name" value="ESAT-6-like_sf"/>
</dbReference>
<dbReference type="KEGG" id="huw:FPZ11_09765"/>
<organism evidence="1 2">
    <name type="scientific">Humibacter ginsenosidimutans</name>
    <dbReference type="NCBI Taxonomy" id="2599293"/>
    <lineage>
        <taxon>Bacteria</taxon>
        <taxon>Bacillati</taxon>
        <taxon>Actinomycetota</taxon>
        <taxon>Actinomycetes</taxon>
        <taxon>Micrococcales</taxon>
        <taxon>Microbacteriaceae</taxon>
        <taxon>Humibacter</taxon>
    </lineage>
</organism>
<dbReference type="Gene3D" id="1.10.287.1060">
    <property type="entry name" value="ESAT-6-like"/>
    <property type="match status" value="1"/>
</dbReference>
<dbReference type="AlphaFoldDB" id="A0A5B8M593"/>
<evidence type="ECO:0000313" key="1">
    <source>
        <dbReference type="EMBL" id="QDZ15015.1"/>
    </source>
</evidence>
<name>A0A5B8M593_9MICO</name>
<dbReference type="Proteomes" id="UP000320216">
    <property type="component" value="Chromosome"/>
</dbReference>
<reference evidence="1 2" key="1">
    <citation type="submission" date="2019-07" db="EMBL/GenBank/DDBJ databases">
        <title>Full genome sequence of Humibacter sp. WJ7-1.</title>
        <authorList>
            <person name="Im W.-T."/>
        </authorList>
    </citation>
    <scope>NUCLEOTIDE SEQUENCE [LARGE SCALE GENOMIC DNA]</scope>
    <source>
        <strain evidence="1 2">WJ7-1</strain>
    </source>
</reference>
<dbReference type="SUPFAM" id="SSF140453">
    <property type="entry name" value="EsxAB dimer-like"/>
    <property type="match status" value="1"/>
</dbReference>
<sequence length="99" mass="10390">MANLNVTYGDMHTAAGRLTSGKDDLVSKLNELQTLVNQLVSDGFVTDSASGAFHDSYTQFTHGATQTVNGLDGMSQFLQKAADALQQTDQSLASGIGGH</sequence>
<dbReference type="OrthoDB" id="3268062at2"/>
<keyword evidence="2" id="KW-1185">Reference proteome</keyword>
<gene>
    <name evidence="1" type="ORF">FPZ11_09765</name>
</gene>
<dbReference type="Pfam" id="PF06013">
    <property type="entry name" value="WXG100"/>
    <property type="match status" value="1"/>
</dbReference>
<dbReference type="EMBL" id="CP042305">
    <property type="protein sequence ID" value="QDZ15015.1"/>
    <property type="molecule type" value="Genomic_DNA"/>
</dbReference>